<keyword evidence="1" id="KW-0175">Coiled coil</keyword>
<evidence type="ECO:0000256" key="1">
    <source>
        <dbReference type="SAM" id="Coils"/>
    </source>
</evidence>
<comment type="caution">
    <text evidence="2">The sequence shown here is derived from an EMBL/GenBank/DDBJ whole genome shotgun (WGS) entry which is preliminary data.</text>
</comment>
<name>A0AA36ITB9_9DINO</name>
<sequence length="1241" mass="139009">ARDHVASHWSASHTQFWSAVRYGAIATCEKPVIDEEPFKWAADGEDWSLFEAAQQPWNAEVWRQRSENAERKRLCSASKATAKFSKLDLTALIVAKDLQTPAAVMAYTQDHGTRKMQEWVCQNQRKLGEYVEEASDWQQARDRSNAEKETEWALLCRMAGQAKSLGVDIVKDDDEIVFQTDKRFLFFDDFRPIEYAQGTIDAFRNGNEDFAWRKGCCLTAKEKELWAPWGKVSEEDVQRMKNRQTLNWCCSQVWPLGVASLLAKLPNEKVEALSAELTALGAVLVREVSAADWTTLTAFNSLLPFERRPNAYKRQFQVLADELAALKRRRAQMRAENKARAKQEKNTKKRRARLLQADVALKRMRALRLRPREGIQQELRAPRLEQEFGRGSSSFKVLWRQTKEWRTTRSASLGGGPSCRSSETKATLLSKHIMIYVLGGHSASLAVDFLLGRGWRHRWSGKGSHAVPSQPVVERLKAEVKQAFQNAPSSGLDALVRDPTAHFEFADLAAAFFQWVNAAVAEAPPDRPPLLINMDETAIAWLDAKSRASHGAISTETWLEAVCCAIEQVLPGTSWEKAFLANGLLGQQQGVSRELAEALDFDGRVELPHVLPAPEAASCIFPARMKLDLLGYLCWQTKSERSQWPNMNGEAWDTLAPKVRAAAAEILQNVNKAEVSVRDMRVRLAQRLGLQDDALEPHKESVRGILQESLSGKGLVETLPAALGASDVAQKVYLCTLARVLPETLEISDLRDVRLGLGKMQEEHKGGDTHFHVAVLLSCKRRWTVAKRTLRARDHVASHWSASHTQFWSAVRYGAIATCEKPVIDEEPFADGEDWSLFEAAQQPWNAEVWRQRSENAERKRLCSASKATAKFSKLDLTALIVAKDLQTPAAVMAYTQDHGTRKMQEWVCQNQRKLGEYVEEASDWQQARDRSNAEKETEWALLCRMAGQACKAGSCSYARAAQHFFAANMNTLSRPELAHALRAIILCGPSKTTRCPIIVGPSNSGKTTLVLPFDDLFGAARVFHKPALNSNFPLVNLSKDKRFLFFDDFRPIEYAQGTIDVSTFLSLFNGHPFEIRQSQAFRNGNEDFAWRKGCCLTAKEKELWAPWGKVSEEVQHMKNRMRIFVCAAVLSHLRQTDPCVERMCAWIQDGAAEADAELVLQPSVASGRRQPARAGPLALAGMAELAAQAKLPNEKVEALSAELTALGAVHGREVSAADWTTLTAFNSLLPFERRRLLACL</sequence>
<evidence type="ECO:0000313" key="3">
    <source>
        <dbReference type="Proteomes" id="UP001178507"/>
    </source>
</evidence>
<organism evidence="2 3">
    <name type="scientific">Effrenium voratum</name>
    <dbReference type="NCBI Taxonomy" id="2562239"/>
    <lineage>
        <taxon>Eukaryota</taxon>
        <taxon>Sar</taxon>
        <taxon>Alveolata</taxon>
        <taxon>Dinophyceae</taxon>
        <taxon>Suessiales</taxon>
        <taxon>Symbiodiniaceae</taxon>
        <taxon>Effrenium</taxon>
    </lineage>
</organism>
<dbReference type="Proteomes" id="UP001178507">
    <property type="component" value="Unassembled WGS sequence"/>
</dbReference>
<accession>A0AA36ITB9</accession>
<reference evidence="2" key="1">
    <citation type="submission" date="2023-08" db="EMBL/GenBank/DDBJ databases">
        <authorList>
            <person name="Chen Y."/>
            <person name="Shah S."/>
            <person name="Dougan E. K."/>
            <person name="Thang M."/>
            <person name="Chan C."/>
        </authorList>
    </citation>
    <scope>NUCLEOTIDE SEQUENCE</scope>
</reference>
<dbReference type="InterPro" id="IPR027417">
    <property type="entry name" value="P-loop_NTPase"/>
</dbReference>
<dbReference type="Gene3D" id="3.40.50.300">
    <property type="entry name" value="P-loop containing nucleotide triphosphate hydrolases"/>
    <property type="match status" value="1"/>
</dbReference>
<feature type="non-terminal residue" evidence="2">
    <location>
        <position position="1"/>
    </location>
</feature>
<protein>
    <submittedName>
        <fullName evidence="2">Uncharacterized protein</fullName>
    </submittedName>
</protein>
<feature type="coiled-coil region" evidence="1">
    <location>
        <begin position="316"/>
        <end position="358"/>
    </location>
</feature>
<keyword evidence="3" id="KW-1185">Reference proteome</keyword>
<gene>
    <name evidence="2" type="ORF">EVOR1521_LOCUS18063</name>
</gene>
<dbReference type="AlphaFoldDB" id="A0AA36ITB9"/>
<evidence type="ECO:0000313" key="2">
    <source>
        <dbReference type="EMBL" id="CAJ1393130.1"/>
    </source>
</evidence>
<dbReference type="EMBL" id="CAUJNA010002482">
    <property type="protein sequence ID" value="CAJ1393130.1"/>
    <property type="molecule type" value="Genomic_DNA"/>
</dbReference>
<dbReference type="SUPFAM" id="SSF52540">
    <property type="entry name" value="P-loop containing nucleoside triphosphate hydrolases"/>
    <property type="match status" value="1"/>
</dbReference>
<proteinExistence type="predicted"/>